<dbReference type="EnsemblPlants" id="AET1Gv20671300.22">
    <property type="protein sequence ID" value="AET1Gv20671300.22"/>
    <property type="gene ID" value="AET1Gv20671300"/>
</dbReference>
<reference evidence="15" key="2">
    <citation type="journal article" date="2017" name="Nat. Plants">
        <title>The Aegilops tauschii genome reveals multiple impacts of transposons.</title>
        <authorList>
            <person name="Zhao G."/>
            <person name="Zou C."/>
            <person name="Li K."/>
            <person name="Wang K."/>
            <person name="Li T."/>
            <person name="Gao L."/>
            <person name="Zhang X."/>
            <person name="Wang H."/>
            <person name="Yang Z."/>
            <person name="Liu X."/>
            <person name="Jiang W."/>
            <person name="Mao L."/>
            <person name="Kong X."/>
            <person name="Jiao Y."/>
            <person name="Jia J."/>
        </authorList>
    </citation>
    <scope>NUCLEOTIDE SEQUENCE [LARGE SCALE GENOMIC DNA]</scope>
    <source>
        <strain evidence="15">cv. AL8/78</strain>
    </source>
</reference>
<dbReference type="GO" id="GO:0006004">
    <property type="term" value="P:fucose metabolic process"/>
    <property type="evidence" value="ECO:0007669"/>
    <property type="project" value="UniProtKB-KW"/>
</dbReference>
<evidence type="ECO:0000256" key="11">
    <source>
        <dbReference type="ARBA" id="ARBA00023253"/>
    </source>
</evidence>
<keyword evidence="9" id="KW-0472">Membrane</keyword>
<dbReference type="GO" id="GO:0016757">
    <property type="term" value="F:glycosyltransferase activity"/>
    <property type="evidence" value="ECO:0007669"/>
    <property type="project" value="UniProtKB-KW"/>
</dbReference>
<keyword evidence="12" id="KW-0119">Carbohydrate metabolism</keyword>
<evidence type="ECO:0000313" key="14">
    <source>
        <dbReference type="EnsemblPlants" id="AET1Gv20671300.22"/>
    </source>
</evidence>
<keyword evidence="6" id="KW-0812">Transmembrane</keyword>
<evidence type="ECO:0000256" key="10">
    <source>
        <dbReference type="ARBA" id="ARBA00023180"/>
    </source>
</evidence>
<evidence type="ECO:0000313" key="15">
    <source>
        <dbReference type="Proteomes" id="UP000015105"/>
    </source>
</evidence>
<reference evidence="15" key="1">
    <citation type="journal article" date="2014" name="Science">
        <title>Ancient hybridizations among the ancestral genomes of bread wheat.</title>
        <authorList>
            <consortium name="International Wheat Genome Sequencing Consortium,"/>
            <person name="Marcussen T."/>
            <person name="Sandve S.R."/>
            <person name="Heier L."/>
            <person name="Spannagl M."/>
            <person name="Pfeifer M."/>
            <person name="Jakobsen K.S."/>
            <person name="Wulff B.B."/>
            <person name="Steuernagel B."/>
            <person name="Mayer K.F."/>
            <person name="Olsen O.A."/>
        </authorList>
    </citation>
    <scope>NUCLEOTIDE SEQUENCE [LARGE SCALE GENOMIC DNA]</scope>
    <source>
        <strain evidence="15">cv. AL8/78</strain>
    </source>
</reference>
<evidence type="ECO:0000256" key="9">
    <source>
        <dbReference type="ARBA" id="ARBA00023136"/>
    </source>
</evidence>
<dbReference type="GO" id="GO:0016020">
    <property type="term" value="C:membrane"/>
    <property type="evidence" value="ECO:0007669"/>
    <property type="project" value="UniProtKB-SubCell"/>
</dbReference>
<dbReference type="PANTHER" id="PTHR31741:SF20">
    <property type="entry name" value="O-FUCOSYLTRANSFERASE FAMILY PROTEIN"/>
    <property type="match status" value="1"/>
</dbReference>
<evidence type="ECO:0000256" key="13">
    <source>
        <dbReference type="ARBA" id="ARBA00030350"/>
    </source>
</evidence>
<sequence length="264" mass="30049">MFGQESSFRKAKHSLRSCAVLTLTILKFPLKPGQIPEIWMKPDSGGYSQCIVRPKNQRSKFLVLPFTPFFSQLQLRLRLIFSRVAGTDNATVGYLIVDANGGLNQMRMGISDMVAVAKIMNATLVIPTLDHQSFWTDPSDFKDIFDVDHFRETLKEDIVVVDSLPPAYRRVKPYARAPTSWSRVNMSLLIIYRLQEHHKFIVCLSARSVFAGFLLQRFLKDTEEVPSSEIYPYGFTDCQQRPRSFSPKASMPCKLQSASVQESD</sequence>
<dbReference type="AlphaFoldDB" id="A0A452Z8I5"/>
<dbReference type="PANTHER" id="PTHR31741">
    <property type="entry name" value="OS02G0726500 PROTEIN-RELATED"/>
    <property type="match status" value="1"/>
</dbReference>
<comment type="subcellular location">
    <subcellularLocation>
        <location evidence="1">Membrane</location>
        <topology evidence="1">Single-pass type II membrane protein</topology>
    </subcellularLocation>
</comment>
<dbReference type="InterPro" id="IPR019378">
    <property type="entry name" value="GDP-Fuc_O-FucTrfase"/>
</dbReference>
<proteinExistence type="inferred from homology"/>
<dbReference type="Proteomes" id="UP000015105">
    <property type="component" value="Chromosome 1D"/>
</dbReference>
<reference evidence="14" key="4">
    <citation type="submission" date="2019-03" db="UniProtKB">
        <authorList>
            <consortium name="EnsemblPlants"/>
        </authorList>
    </citation>
    <scope>IDENTIFICATION</scope>
</reference>
<keyword evidence="15" id="KW-1185">Reference proteome</keyword>
<keyword evidence="10" id="KW-0325">Glycoprotein</keyword>
<accession>A0A452Z8I5</accession>
<evidence type="ECO:0000256" key="4">
    <source>
        <dbReference type="ARBA" id="ARBA00022676"/>
    </source>
</evidence>
<evidence type="ECO:0000256" key="3">
    <source>
        <dbReference type="ARBA" id="ARBA00007737"/>
    </source>
</evidence>
<keyword evidence="4" id="KW-0328">Glycosyltransferase</keyword>
<evidence type="ECO:0000256" key="1">
    <source>
        <dbReference type="ARBA" id="ARBA00004606"/>
    </source>
</evidence>
<keyword evidence="8" id="KW-1133">Transmembrane helix</keyword>
<name>A0A452Z8I5_AEGTS</name>
<keyword evidence="7" id="KW-0735">Signal-anchor</keyword>
<keyword evidence="11" id="KW-0294">Fucose metabolism</keyword>
<protein>
    <recommendedName>
        <fullName evidence="13">O-fucosyltransferase family protein</fullName>
    </recommendedName>
</protein>
<comment type="similarity">
    <text evidence="3">Belongs to the glycosyltransferase GT106 family.</text>
</comment>
<evidence type="ECO:0000256" key="6">
    <source>
        <dbReference type="ARBA" id="ARBA00022692"/>
    </source>
</evidence>
<organism evidence="14 15">
    <name type="scientific">Aegilops tauschii subsp. strangulata</name>
    <name type="common">Goatgrass</name>
    <dbReference type="NCBI Taxonomy" id="200361"/>
    <lineage>
        <taxon>Eukaryota</taxon>
        <taxon>Viridiplantae</taxon>
        <taxon>Streptophyta</taxon>
        <taxon>Embryophyta</taxon>
        <taxon>Tracheophyta</taxon>
        <taxon>Spermatophyta</taxon>
        <taxon>Magnoliopsida</taxon>
        <taxon>Liliopsida</taxon>
        <taxon>Poales</taxon>
        <taxon>Poaceae</taxon>
        <taxon>BOP clade</taxon>
        <taxon>Pooideae</taxon>
        <taxon>Triticodae</taxon>
        <taxon>Triticeae</taxon>
        <taxon>Triticinae</taxon>
        <taxon>Aegilops</taxon>
    </lineage>
</organism>
<evidence type="ECO:0000256" key="5">
    <source>
        <dbReference type="ARBA" id="ARBA00022679"/>
    </source>
</evidence>
<reference evidence="14" key="3">
    <citation type="journal article" date="2017" name="Nature">
        <title>Genome sequence of the progenitor of the wheat D genome Aegilops tauschii.</title>
        <authorList>
            <person name="Luo M.C."/>
            <person name="Gu Y.Q."/>
            <person name="Puiu D."/>
            <person name="Wang H."/>
            <person name="Twardziok S.O."/>
            <person name="Deal K.R."/>
            <person name="Huo N."/>
            <person name="Zhu T."/>
            <person name="Wang L."/>
            <person name="Wang Y."/>
            <person name="McGuire P.E."/>
            <person name="Liu S."/>
            <person name="Long H."/>
            <person name="Ramasamy R.K."/>
            <person name="Rodriguez J.C."/>
            <person name="Van S.L."/>
            <person name="Yuan L."/>
            <person name="Wang Z."/>
            <person name="Xia Z."/>
            <person name="Xiao L."/>
            <person name="Anderson O.D."/>
            <person name="Ouyang S."/>
            <person name="Liang Y."/>
            <person name="Zimin A.V."/>
            <person name="Pertea G."/>
            <person name="Qi P."/>
            <person name="Bennetzen J.L."/>
            <person name="Dai X."/>
            <person name="Dawson M.W."/>
            <person name="Muller H.G."/>
            <person name="Kugler K."/>
            <person name="Rivarola-Duarte L."/>
            <person name="Spannagl M."/>
            <person name="Mayer K.F.X."/>
            <person name="Lu F.H."/>
            <person name="Bevan M.W."/>
            <person name="Leroy P."/>
            <person name="Li P."/>
            <person name="You F.M."/>
            <person name="Sun Q."/>
            <person name="Liu Z."/>
            <person name="Lyons E."/>
            <person name="Wicker T."/>
            <person name="Salzberg S.L."/>
            <person name="Devos K.M."/>
            <person name="Dvorak J."/>
        </authorList>
    </citation>
    <scope>NUCLEOTIDE SEQUENCE [LARGE SCALE GENOMIC DNA]</scope>
    <source>
        <strain evidence="14">cv. AL8/78</strain>
    </source>
</reference>
<dbReference type="Pfam" id="PF10250">
    <property type="entry name" value="O-FucT"/>
    <property type="match status" value="1"/>
</dbReference>
<dbReference type="GO" id="GO:0005737">
    <property type="term" value="C:cytoplasm"/>
    <property type="evidence" value="ECO:0007669"/>
    <property type="project" value="TreeGrafter"/>
</dbReference>
<evidence type="ECO:0000256" key="2">
    <source>
        <dbReference type="ARBA" id="ARBA00004881"/>
    </source>
</evidence>
<evidence type="ECO:0000256" key="7">
    <source>
        <dbReference type="ARBA" id="ARBA00022968"/>
    </source>
</evidence>
<dbReference type="Gramene" id="AET1Gv20671300.22">
    <property type="protein sequence ID" value="AET1Gv20671300.22"/>
    <property type="gene ID" value="AET1Gv20671300"/>
</dbReference>
<reference evidence="14" key="5">
    <citation type="journal article" date="2021" name="G3 (Bethesda)">
        <title>Aegilops tauschii genome assembly Aet v5.0 features greater sequence contiguity and improved annotation.</title>
        <authorList>
            <person name="Wang L."/>
            <person name="Zhu T."/>
            <person name="Rodriguez J.C."/>
            <person name="Deal K.R."/>
            <person name="Dubcovsky J."/>
            <person name="McGuire P.E."/>
            <person name="Lux T."/>
            <person name="Spannagl M."/>
            <person name="Mayer K.F.X."/>
            <person name="Baldrich P."/>
            <person name="Meyers B.C."/>
            <person name="Huo N."/>
            <person name="Gu Y.Q."/>
            <person name="Zhou H."/>
            <person name="Devos K.M."/>
            <person name="Bennetzen J.L."/>
            <person name="Unver T."/>
            <person name="Budak H."/>
            <person name="Gulick P.J."/>
            <person name="Galiba G."/>
            <person name="Kalapos B."/>
            <person name="Nelson D.R."/>
            <person name="Li P."/>
            <person name="You F.M."/>
            <person name="Luo M.C."/>
            <person name="Dvorak J."/>
        </authorList>
    </citation>
    <scope>NUCLEOTIDE SEQUENCE [LARGE SCALE GENOMIC DNA]</scope>
    <source>
        <strain evidence="14">cv. AL8/78</strain>
    </source>
</reference>
<evidence type="ECO:0000256" key="12">
    <source>
        <dbReference type="ARBA" id="ARBA00023277"/>
    </source>
</evidence>
<evidence type="ECO:0000256" key="8">
    <source>
        <dbReference type="ARBA" id="ARBA00022989"/>
    </source>
</evidence>
<keyword evidence="5" id="KW-0808">Transferase</keyword>
<comment type="pathway">
    <text evidence="2">Glycan metabolism.</text>
</comment>